<accession>A0AA36HBQ5</accession>
<keyword evidence="5 6" id="KW-0472">Membrane</keyword>
<reference evidence="7" key="1">
    <citation type="submission" date="2023-07" db="EMBL/GenBank/DDBJ databases">
        <authorList>
            <consortium name="CYATHOMIX"/>
        </authorList>
    </citation>
    <scope>NUCLEOTIDE SEQUENCE</scope>
    <source>
        <strain evidence="7">N/A</strain>
    </source>
</reference>
<proteinExistence type="inferred from homology"/>
<comment type="subcellular location">
    <subcellularLocation>
        <location evidence="1">Membrane</location>
        <topology evidence="1">Single-pass membrane protein</topology>
    </subcellularLocation>
</comment>
<evidence type="ECO:0000256" key="3">
    <source>
        <dbReference type="ARBA" id="ARBA00022692"/>
    </source>
</evidence>
<dbReference type="PANTHER" id="PTHR28622">
    <property type="entry name" value="SMALL INTEGRAL MEMBRANE PROTEIN 7"/>
    <property type="match status" value="1"/>
</dbReference>
<comment type="similarity">
    <text evidence="2">Belongs to the SMIM7 family.</text>
</comment>
<evidence type="ECO:0000313" key="7">
    <source>
        <dbReference type="EMBL" id="CAJ0607854.1"/>
    </source>
</evidence>
<evidence type="ECO:0000256" key="1">
    <source>
        <dbReference type="ARBA" id="ARBA00004167"/>
    </source>
</evidence>
<protein>
    <submittedName>
        <fullName evidence="7">Uncharacterized protein</fullName>
    </submittedName>
</protein>
<keyword evidence="3 6" id="KW-0812">Transmembrane</keyword>
<dbReference type="PANTHER" id="PTHR28622:SF1">
    <property type="entry name" value="SMALL INTEGRAL MEMBRANE PROTEIN 7"/>
    <property type="match status" value="1"/>
</dbReference>
<evidence type="ECO:0000256" key="5">
    <source>
        <dbReference type="ARBA" id="ARBA00023136"/>
    </source>
</evidence>
<keyword evidence="4 6" id="KW-1133">Transmembrane helix</keyword>
<evidence type="ECO:0000256" key="2">
    <source>
        <dbReference type="ARBA" id="ARBA00008578"/>
    </source>
</evidence>
<sequence length="263" mass="30066">MAARVIQDGVNELVKTTILEVEKVLRHLPQKGDKVDVITASGRNEYNQEDGAIRQQKNLSELIIDQQTMSSCSVDRYGESRGLPKAAAHILSDSIRVTHMENMDGMNIDMTLRLKREHSSQVQLVDIRIECPDFKPKRMRIGGRWYNIDFTECHESLHSVQNQATETITDAERSVGLALGQLELRNEYVANLPASTLFVNGCAVLNFKLNKRNQDFSNFVVESEVKTVGDKVREFLLSLQYFRVIIAFWNVFIIFLMLVFFSH</sequence>
<evidence type="ECO:0000256" key="4">
    <source>
        <dbReference type="ARBA" id="ARBA00022989"/>
    </source>
</evidence>
<dbReference type="EMBL" id="CATQJL010000316">
    <property type="protein sequence ID" value="CAJ0607854.1"/>
    <property type="molecule type" value="Genomic_DNA"/>
</dbReference>
<keyword evidence="8" id="KW-1185">Reference proteome</keyword>
<evidence type="ECO:0000313" key="8">
    <source>
        <dbReference type="Proteomes" id="UP001176961"/>
    </source>
</evidence>
<dbReference type="InterPro" id="IPR037659">
    <property type="entry name" value="SMIM7"/>
</dbReference>
<dbReference type="GO" id="GO:0016020">
    <property type="term" value="C:membrane"/>
    <property type="evidence" value="ECO:0007669"/>
    <property type="project" value="UniProtKB-SubCell"/>
</dbReference>
<feature type="transmembrane region" description="Helical" evidence="6">
    <location>
        <begin position="241"/>
        <end position="261"/>
    </location>
</feature>
<dbReference type="AlphaFoldDB" id="A0AA36HBQ5"/>
<dbReference type="Proteomes" id="UP001176961">
    <property type="component" value="Unassembled WGS sequence"/>
</dbReference>
<gene>
    <name evidence="7" type="ORF">CYNAS_LOCUS19837</name>
</gene>
<organism evidence="7 8">
    <name type="scientific">Cylicocyclus nassatus</name>
    <name type="common">Nematode worm</name>
    <dbReference type="NCBI Taxonomy" id="53992"/>
    <lineage>
        <taxon>Eukaryota</taxon>
        <taxon>Metazoa</taxon>
        <taxon>Ecdysozoa</taxon>
        <taxon>Nematoda</taxon>
        <taxon>Chromadorea</taxon>
        <taxon>Rhabditida</taxon>
        <taxon>Rhabditina</taxon>
        <taxon>Rhabditomorpha</taxon>
        <taxon>Strongyloidea</taxon>
        <taxon>Strongylidae</taxon>
        <taxon>Cylicocyclus</taxon>
    </lineage>
</organism>
<name>A0AA36HBQ5_CYLNA</name>
<comment type="caution">
    <text evidence="7">The sequence shown here is derived from an EMBL/GenBank/DDBJ whole genome shotgun (WGS) entry which is preliminary data.</text>
</comment>
<evidence type="ECO:0000256" key="6">
    <source>
        <dbReference type="SAM" id="Phobius"/>
    </source>
</evidence>